<dbReference type="Proteomes" id="UP000663855">
    <property type="component" value="Unassembled WGS sequence"/>
</dbReference>
<dbReference type="EMBL" id="CAJNOV010008479">
    <property type="protein sequence ID" value="CAF1324318.1"/>
    <property type="molecule type" value="Genomic_DNA"/>
</dbReference>
<evidence type="ECO:0000313" key="13">
    <source>
        <dbReference type="Proteomes" id="UP000663866"/>
    </source>
</evidence>
<evidence type="ECO:0000313" key="6">
    <source>
        <dbReference type="EMBL" id="CAF2189862.1"/>
    </source>
</evidence>
<dbReference type="Proteomes" id="UP000676336">
    <property type="component" value="Unassembled WGS sequence"/>
</dbReference>
<evidence type="ECO:0000313" key="7">
    <source>
        <dbReference type="EMBL" id="CAF4187470.1"/>
    </source>
</evidence>
<dbReference type="EMBL" id="CAJOBH010194371">
    <property type="protein sequence ID" value="CAF4971996.1"/>
    <property type="molecule type" value="Genomic_DNA"/>
</dbReference>
<dbReference type="Proteomes" id="UP000681967">
    <property type="component" value="Unassembled WGS sequence"/>
</dbReference>
<dbReference type="EMBL" id="CAJOBI010122156">
    <property type="protein sequence ID" value="CAF4683669.1"/>
    <property type="molecule type" value="Genomic_DNA"/>
</dbReference>
<dbReference type="AlphaFoldDB" id="A0A820A4I7"/>
<dbReference type="Gene3D" id="2.60.120.260">
    <property type="entry name" value="Galactose-binding domain-like"/>
    <property type="match status" value="1"/>
</dbReference>
<dbReference type="Proteomes" id="UP000663887">
    <property type="component" value="Unassembled WGS sequence"/>
</dbReference>
<dbReference type="Proteomes" id="UP000663842">
    <property type="component" value="Unassembled WGS sequence"/>
</dbReference>
<accession>A0A820A4I7</accession>
<evidence type="ECO:0000256" key="1">
    <source>
        <dbReference type="SAM" id="MobiDB-lite"/>
    </source>
</evidence>
<dbReference type="OrthoDB" id="10057025at2759"/>
<dbReference type="EMBL" id="CAJOBF010005808">
    <property type="protein sequence ID" value="CAF4187470.1"/>
    <property type="molecule type" value="Genomic_DNA"/>
</dbReference>
<evidence type="ECO:0000313" key="9">
    <source>
        <dbReference type="EMBL" id="CAF4683669.1"/>
    </source>
</evidence>
<evidence type="ECO:0000313" key="11">
    <source>
        <dbReference type="EMBL" id="CAF5100614.1"/>
    </source>
</evidence>
<protein>
    <submittedName>
        <fullName evidence="7">Uncharacterized protein</fullName>
    </submittedName>
</protein>
<reference evidence="7" key="1">
    <citation type="submission" date="2021-02" db="EMBL/GenBank/DDBJ databases">
        <authorList>
            <person name="Nowell W R."/>
        </authorList>
    </citation>
    <scope>NUCLEOTIDE SEQUENCE</scope>
</reference>
<dbReference type="EMBL" id="CAJNOW010010802">
    <property type="protein sequence ID" value="CAF1588248.1"/>
    <property type="molecule type" value="Genomic_DNA"/>
</dbReference>
<evidence type="ECO:0000313" key="10">
    <source>
        <dbReference type="EMBL" id="CAF4971996.1"/>
    </source>
</evidence>
<evidence type="ECO:0000313" key="3">
    <source>
        <dbReference type="EMBL" id="CAF1588248.1"/>
    </source>
</evidence>
<dbReference type="Proteomes" id="UP000663866">
    <property type="component" value="Unassembled WGS sequence"/>
</dbReference>
<proteinExistence type="predicted"/>
<dbReference type="EMBL" id="CAJOBJ010254651">
    <property type="protein sequence ID" value="CAF5100614.1"/>
    <property type="molecule type" value="Genomic_DNA"/>
</dbReference>
<dbReference type="Proteomes" id="UP000663834">
    <property type="component" value="Unassembled WGS sequence"/>
</dbReference>
<evidence type="ECO:0000313" key="5">
    <source>
        <dbReference type="EMBL" id="CAF2118273.1"/>
    </source>
</evidence>
<keyword evidence="13" id="KW-1185">Reference proteome</keyword>
<dbReference type="EMBL" id="CAJNRG010016043">
    <property type="protein sequence ID" value="CAF2189862.1"/>
    <property type="molecule type" value="Genomic_DNA"/>
</dbReference>
<evidence type="ECO:0000313" key="8">
    <source>
        <dbReference type="EMBL" id="CAF4271186.1"/>
    </source>
</evidence>
<dbReference type="EMBL" id="CAJNRE010010488">
    <property type="protein sequence ID" value="CAF2091443.1"/>
    <property type="molecule type" value="Genomic_DNA"/>
</dbReference>
<evidence type="ECO:0000313" key="12">
    <source>
        <dbReference type="Proteomes" id="UP000663842"/>
    </source>
</evidence>
<dbReference type="EMBL" id="CAJOBG010009673">
    <property type="protein sequence ID" value="CAF4271186.1"/>
    <property type="molecule type" value="Genomic_DNA"/>
</dbReference>
<sequence>MIQTITTSTSTTATSATTETTTTTATTTTATTTTAPLTVCPISNATANSYLSPGTLLFSTYTVNIACSSYIRIAWLYIAQSASETITIATYNVPATTYIDDVSIIDVNTSQELLTNGGFESGAVIWSGSASSSITSGGSSCYDGSWCYSDALTVPHGNISQSVSTTTGHTLSISFYISWGGTGTIYNYIAITP</sequence>
<organism evidence="7 12">
    <name type="scientific">Rotaria magnacalcarata</name>
    <dbReference type="NCBI Taxonomy" id="392030"/>
    <lineage>
        <taxon>Eukaryota</taxon>
        <taxon>Metazoa</taxon>
        <taxon>Spiralia</taxon>
        <taxon>Gnathifera</taxon>
        <taxon>Rotifera</taxon>
        <taxon>Eurotatoria</taxon>
        <taxon>Bdelloidea</taxon>
        <taxon>Philodinida</taxon>
        <taxon>Philodinidae</taxon>
        <taxon>Rotaria</taxon>
    </lineage>
</organism>
<dbReference type="Proteomes" id="UP000681720">
    <property type="component" value="Unassembled WGS sequence"/>
</dbReference>
<dbReference type="EMBL" id="CAJNRF010010188">
    <property type="protein sequence ID" value="CAF2118273.1"/>
    <property type="molecule type" value="Genomic_DNA"/>
</dbReference>
<evidence type="ECO:0000313" key="4">
    <source>
        <dbReference type="EMBL" id="CAF2091443.1"/>
    </source>
</evidence>
<feature type="region of interest" description="Disordered" evidence="1">
    <location>
        <begin position="1"/>
        <end position="28"/>
    </location>
</feature>
<gene>
    <name evidence="10" type="ORF">BYL167_LOCUS54619</name>
    <name evidence="2" type="ORF">CJN711_LOCUS18094</name>
    <name evidence="11" type="ORF">GIL414_LOCUS62713</name>
    <name evidence="3" type="ORF">KQP761_LOCUS20909</name>
    <name evidence="4" type="ORF">MBJ925_LOCUS20410</name>
    <name evidence="8" type="ORF">OVN521_LOCUS30097</name>
    <name evidence="9" type="ORF">SMN809_LOCUS42386</name>
    <name evidence="7" type="ORF">UXM345_LOCUS27228</name>
    <name evidence="5" type="ORF">WKI299_LOCUS23840</name>
    <name evidence="6" type="ORF">XDN619_LOCUS32222</name>
</gene>
<evidence type="ECO:0000313" key="2">
    <source>
        <dbReference type="EMBL" id="CAF1324318.1"/>
    </source>
</evidence>
<dbReference type="Proteomes" id="UP000663824">
    <property type="component" value="Unassembled WGS sequence"/>
</dbReference>
<comment type="caution">
    <text evidence="7">The sequence shown here is derived from an EMBL/GenBank/DDBJ whole genome shotgun (WGS) entry which is preliminary data.</text>
</comment>
<dbReference type="Proteomes" id="UP000663856">
    <property type="component" value="Unassembled WGS sequence"/>
</dbReference>
<name>A0A820A4I7_9BILA</name>